<sequence length="207" mass="23111">MSKETWKADIFENLFQQNPDPWNFENSSYEHKKLQRVLQCLPCSPVAFAVELGCAIGVGTLALTQRCQSILAVDASETALTKARQRCQEYTHITFLKAFLPSAYPVIAAAGCDLVLISEILYFLNRTDIQKLAFHTTTSLKTTGHILIVNWTGETDTPCTGDEAANCFIQACRANGWMIDLSERAEGYRIDRLILSKTHDDEGVPSF</sequence>
<dbReference type="SUPFAM" id="SSF53335">
    <property type="entry name" value="S-adenosyl-L-methionine-dependent methyltransferases"/>
    <property type="match status" value="1"/>
</dbReference>
<name>A0A1B6VIW3_9PROT</name>
<organism evidence="1 2">
    <name type="scientific">Gluconobacter cerinus</name>
    <dbReference type="NCBI Taxonomy" id="38307"/>
    <lineage>
        <taxon>Bacteria</taxon>
        <taxon>Pseudomonadati</taxon>
        <taxon>Pseudomonadota</taxon>
        <taxon>Alphaproteobacteria</taxon>
        <taxon>Acetobacterales</taxon>
        <taxon>Acetobacteraceae</taxon>
        <taxon>Gluconobacter</taxon>
    </lineage>
</organism>
<proteinExistence type="predicted"/>
<protein>
    <submittedName>
        <fullName evidence="1">Methyltransferase type 12</fullName>
    </submittedName>
</protein>
<gene>
    <name evidence="1" type="ORF">A0123_02133</name>
</gene>
<dbReference type="Pfam" id="PF05401">
    <property type="entry name" value="NodS"/>
    <property type="match status" value="1"/>
</dbReference>
<dbReference type="RefSeq" id="WP_083956436.1">
    <property type="nucleotide sequence ID" value="NZ_LUTU01000009.1"/>
</dbReference>
<dbReference type="OrthoDB" id="116799at2"/>
<accession>A0A1B6VIW3</accession>
<evidence type="ECO:0000313" key="2">
    <source>
        <dbReference type="Proteomes" id="UP000077786"/>
    </source>
</evidence>
<dbReference type="Gene3D" id="3.40.50.150">
    <property type="entry name" value="Vaccinia Virus protein VP39"/>
    <property type="match status" value="1"/>
</dbReference>
<comment type="caution">
    <text evidence="1">The sequence shown here is derived from an EMBL/GenBank/DDBJ whole genome shotgun (WGS) entry which is preliminary data.</text>
</comment>
<dbReference type="InterPro" id="IPR029063">
    <property type="entry name" value="SAM-dependent_MTases_sf"/>
</dbReference>
<dbReference type="AlphaFoldDB" id="A0A1B6VIW3"/>
<keyword evidence="1" id="KW-0489">Methyltransferase</keyword>
<dbReference type="EMBL" id="LUTU01000009">
    <property type="protein sequence ID" value="OAJ67161.1"/>
    <property type="molecule type" value="Genomic_DNA"/>
</dbReference>
<dbReference type="InterPro" id="IPR008715">
    <property type="entry name" value="SAM-MeTfrase_NodS-like"/>
</dbReference>
<evidence type="ECO:0000313" key="1">
    <source>
        <dbReference type="EMBL" id="OAJ67161.1"/>
    </source>
</evidence>
<dbReference type="GO" id="GO:0008757">
    <property type="term" value="F:S-adenosylmethionine-dependent methyltransferase activity"/>
    <property type="evidence" value="ECO:0007669"/>
    <property type="project" value="InterPro"/>
</dbReference>
<dbReference type="GO" id="GO:0009312">
    <property type="term" value="P:oligosaccharide biosynthetic process"/>
    <property type="evidence" value="ECO:0007669"/>
    <property type="project" value="InterPro"/>
</dbReference>
<dbReference type="Proteomes" id="UP000077786">
    <property type="component" value="Unassembled WGS sequence"/>
</dbReference>
<reference evidence="1 2" key="1">
    <citation type="submission" date="2016-03" db="EMBL/GenBank/DDBJ databases">
        <title>Draft genome sequence of Gluconobacter cerinus strain CECT 9110.</title>
        <authorList>
            <person name="Sainz F."/>
            <person name="Mas A."/>
            <person name="Torija M.J."/>
        </authorList>
    </citation>
    <scope>NUCLEOTIDE SEQUENCE [LARGE SCALE GENOMIC DNA]</scope>
    <source>
        <strain evidence="1 2">CECT 9110</strain>
    </source>
</reference>
<keyword evidence="1" id="KW-0808">Transferase</keyword>
<dbReference type="GO" id="GO:0032259">
    <property type="term" value="P:methylation"/>
    <property type="evidence" value="ECO:0007669"/>
    <property type="project" value="UniProtKB-KW"/>
</dbReference>